<comment type="caution">
    <text evidence="4">The sequence shown here is derived from an EMBL/GenBank/DDBJ whole genome shotgun (WGS) entry which is preliminary data.</text>
</comment>
<dbReference type="Proteomes" id="UP001168540">
    <property type="component" value="Unassembled WGS sequence"/>
</dbReference>
<evidence type="ECO:0000256" key="1">
    <source>
        <dbReference type="ARBA" id="ARBA00022630"/>
    </source>
</evidence>
<evidence type="ECO:0000256" key="2">
    <source>
        <dbReference type="ARBA" id="ARBA00022827"/>
    </source>
</evidence>
<dbReference type="EMBL" id="JAUEDK010000052">
    <property type="protein sequence ID" value="MDN0077078.1"/>
    <property type="molecule type" value="Genomic_DNA"/>
</dbReference>
<dbReference type="InterPro" id="IPR016169">
    <property type="entry name" value="FAD-bd_PCMH_sub2"/>
</dbReference>
<reference evidence="4" key="1">
    <citation type="submission" date="2023-06" db="EMBL/GenBank/DDBJ databases">
        <authorList>
            <person name="Zhang S."/>
        </authorList>
    </citation>
    <scope>NUCLEOTIDE SEQUENCE</scope>
    <source>
        <strain evidence="4">SG2303</strain>
    </source>
</reference>
<keyword evidence="5" id="KW-1185">Reference proteome</keyword>
<keyword evidence="4" id="KW-0560">Oxidoreductase</keyword>
<dbReference type="InterPro" id="IPR016164">
    <property type="entry name" value="FAD-linked_Oxase-like_C"/>
</dbReference>
<keyword evidence="2" id="KW-0274">FAD</keyword>
<dbReference type="Gene3D" id="3.30.465.10">
    <property type="match status" value="1"/>
</dbReference>
<dbReference type="Pfam" id="PF01565">
    <property type="entry name" value="FAD_binding_4"/>
    <property type="match status" value="1"/>
</dbReference>
<dbReference type="InterPro" id="IPR016166">
    <property type="entry name" value="FAD-bd_PCMH"/>
</dbReference>
<dbReference type="NCBIfam" id="NF008439">
    <property type="entry name" value="PRK11282.1"/>
    <property type="match status" value="1"/>
</dbReference>
<sequence>MTDMLDSFRAAVERATRDQTPLQLVGSGSKHWYGETPHGTPLDTRGHAGIVAYDPAELVITARCGTSLAEIEATLAEQGQMLAFEPPHFGPGATLGGCVAAGLSGPRRQAAGALRDFILGVQLLDGQGRVLNFGGQVMKNVAGYDVARLLPGSLGVLGLILQVSLKVLPKPFAEATLRFELYEAEALSRLNQWGGQPLPISASAWQDGVLHLRLSGAEAAVAGACIKLGGERLLDADCSALWQGLREQTAPFFAGRVESAPLWRLALPSTARSVALPGAQLIEWGGGQRWWRSDAPAEQVRTLTEQLGGHATLWRGGDRAVGVFAPLAAPLLQIQRRLKATFDPAGVFNPGRLYPTL</sequence>
<protein>
    <submittedName>
        <fullName evidence="4">Glycolate oxidase subunit GlcE</fullName>
        <ecNumber evidence="4">1.1.99.14</ecNumber>
    </submittedName>
</protein>
<dbReference type="EC" id="1.1.99.14" evidence="4"/>
<proteinExistence type="predicted"/>
<dbReference type="SUPFAM" id="SSF55103">
    <property type="entry name" value="FAD-linked oxidases, C-terminal domain"/>
    <property type="match status" value="1"/>
</dbReference>
<dbReference type="PANTHER" id="PTHR11748:SF103">
    <property type="entry name" value="GLYCOLATE OXIDASE SUBUNIT GLCE"/>
    <property type="match status" value="1"/>
</dbReference>
<accession>A0ABT7XTM2</accession>
<organism evidence="4 5">
    <name type="scientific">Crenobacter oryzisoli</name>
    <dbReference type="NCBI Taxonomy" id="3056844"/>
    <lineage>
        <taxon>Bacteria</taxon>
        <taxon>Pseudomonadati</taxon>
        <taxon>Pseudomonadota</taxon>
        <taxon>Betaproteobacteria</taxon>
        <taxon>Neisseriales</taxon>
        <taxon>Neisseriaceae</taxon>
        <taxon>Crenobacter</taxon>
    </lineage>
</organism>
<dbReference type="GO" id="GO:0019154">
    <property type="term" value="F:glycolate dehydrogenase activity"/>
    <property type="evidence" value="ECO:0007669"/>
    <property type="project" value="UniProtKB-EC"/>
</dbReference>
<dbReference type="RefSeq" id="WP_289831706.1">
    <property type="nucleotide sequence ID" value="NZ_JAUEDK010000052.1"/>
</dbReference>
<gene>
    <name evidence="4" type="primary">glcE</name>
    <name evidence="4" type="ORF">QU481_19725</name>
</gene>
<dbReference type="PROSITE" id="PS51387">
    <property type="entry name" value="FAD_PCMH"/>
    <property type="match status" value="1"/>
</dbReference>
<evidence type="ECO:0000259" key="3">
    <source>
        <dbReference type="PROSITE" id="PS51387"/>
    </source>
</evidence>
<evidence type="ECO:0000313" key="5">
    <source>
        <dbReference type="Proteomes" id="UP001168540"/>
    </source>
</evidence>
<evidence type="ECO:0000313" key="4">
    <source>
        <dbReference type="EMBL" id="MDN0077078.1"/>
    </source>
</evidence>
<dbReference type="SUPFAM" id="SSF56176">
    <property type="entry name" value="FAD-binding/transporter-associated domain-like"/>
    <property type="match status" value="1"/>
</dbReference>
<name>A0ABT7XTM2_9NEIS</name>
<dbReference type="InterPro" id="IPR006094">
    <property type="entry name" value="Oxid_FAD_bind_N"/>
</dbReference>
<dbReference type="InterPro" id="IPR036318">
    <property type="entry name" value="FAD-bd_PCMH-like_sf"/>
</dbReference>
<keyword evidence="1" id="KW-0285">Flavoprotein</keyword>
<feature type="domain" description="FAD-binding PCMH-type" evidence="3">
    <location>
        <begin position="1"/>
        <end position="170"/>
    </location>
</feature>
<dbReference type="PANTHER" id="PTHR11748">
    <property type="entry name" value="D-LACTATE DEHYDROGENASE"/>
    <property type="match status" value="1"/>
</dbReference>